<dbReference type="SUPFAM" id="SSF46689">
    <property type="entry name" value="Homeodomain-like"/>
    <property type="match status" value="1"/>
</dbReference>
<sequence>MSTTKNVRTRGRPRRFDPDEAVATAKHLFHARGFDALGVAEITSALGINPPSFYAAFGSKMGLYNRVLDRYAQTDAIPLAEIMRPDRPVADVLTAVLEDAARRYAADPVATGCLVIEGTRCDDEEARAAACAFHDAAGEMIRAYVAERYPDDAQRIADFVCSTTAGLSAMARNGLDLERLLVVARLAGKTLAQELPS</sequence>
<proteinExistence type="predicted"/>
<dbReference type="PANTHER" id="PTHR47506">
    <property type="entry name" value="TRANSCRIPTIONAL REGULATORY PROTEIN"/>
    <property type="match status" value="1"/>
</dbReference>
<protein>
    <submittedName>
        <fullName evidence="6">TetR/AcrR family transcriptional regulator</fullName>
    </submittedName>
</protein>
<evidence type="ECO:0000259" key="5">
    <source>
        <dbReference type="PROSITE" id="PS50977"/>
    </source>
</evidence>
<dbReference type="RefSeq" id="WP_248682008.1">
    <property type="nucleotide sequence ID" value="NZ_JALPRY010000006.1"/>
</dbReference>
<evidence type="ECO:0000256" key="4">
    <source>
        <dbReference type="PROSITE-ProRule" id="PRU00335"/>
    </source>
</evidence>
<keyword evidence="3" id="KW-0804">Transcription</keyword>
<keyword evidence="2 4" id="KW-0238">DNA-binding</keyword>
<keyword evidence="7" id="KW-1185">Reference proteome</keyword>
<dbReference type="InterPro" id="IPR036271">
    <property type="entry name" value="Tet_transcr_reg_TetR-rel_C_sf"/>
</dbReference>
<dbReference type="PANTHER" id="PTHR47506:SF1">
    <property type="entry name" value="HTH-TYPE TRANSCRIPTIONAL REGULATOR YJDC"/>
    <property type="match status" value="1"/>
</dbReference>
<organism evidence="6 7">
    <name type="scientific">Neorhizobium turbinariae</name>
    <dbReference type="NCBI Taxonomy" id="2937795"/>
    <lineage>
        <taxon>Bacteria</taxon>
        <taxon>Pseudomonadati</taxon>
        <taxon>Pseudomonadota</taxon>
        <taxon>Alphaproteobacteria</taxon>
        <taxon>Hyphomicrobiales</taxon>
        <taxon>Rhizobiaceae</taxon>
        <taxon>Rhizobium/Agrobacterium group</taxon>
        <taxon>Neorhizobium</taxon>
    </lineage>
</organism>
<dbReference type="PROSITE" id="PS50977">
    <property type="entry name" value="HTH_TETR_2"/>
    <property type="match status" value="1"/>
</dbReference>
<evidence type="ECO:0000313" key="7">
    <source>
        <dbReference type="Proteomes" id="UP001202827"/>
    </source>
</evidence>
<dbReference type="InterPro" id="IPR009057">
    <property type="entry name" value="Homeodomain-like_sf"/>
</dbReference>
<dbReference type="Gene3D" id="1.10.10.60">
    <property type="entry name" value="Homeodomain-like"/>
    <property type="match status" value="1"/>
</dbReference>
<accession>A0ABT0IN04</accession>
<feature type="domain" description="HTH tetR-type" evidence="5">
    <location>
        <begin position="15"/>
        <end position="75"/>
    </location>
</feature>
<comment type="caution">
    <text evidence="6">The sequence shown here is derived from an EMBL/GenBank/DDBJ whole genome shotgun (WGS) entry which is preliminary data.</text>
</comment>
<evidence type="ECO:0000256" key="1">
    <source>
        <dbReference type="ARBA" id="ARBA00023015"/>
    </source>
</evidence>
<dbReference type="EMBL" id="JALPRY010000006">
    <property type="protein sequence ID" value="MCK8779226.1"/>
    <property type="molecule type" value="Genomic_DNA"/>
</dbReference>
<evidence type="ECO:0000256" key="3">
    <source>
        <dbReference type="ARBA" id="ARBA00023163"/>
    </source>
</evidence>
<dbReference type="Proteomes" id="UP001202827">
    <property type="component" value="Unassembled WGS sequence"/>
</dbReference>
<evidence type="ECO:0000256" key="2">
    <source>
        <dbReference type="ARBA" id="ARBA00023125"/>
    </source>
</evidence>
<dbReference type="Gene3D" id="1.10.357.10">
    <property type="entry name" value="Tetracycline Repressor, domain 2"/>
    <property type="match status" value="1"/>
</dbReference>
<feature type="DNA-binding region" description="H-T-H motif" evidence="4">
    <location>
        <begin position="38"/>
        <end position="57"/>
    </location>
</feature>
<gene>
    <name evidence="6" type="ORF">M0654_04435</name>
</gene>
<name>A0ABT0IN04_9HYPH</name>
<keyword evidence="1" id="KW-0805">Transcription regulation</keyword>
<dbReference type="Pfam" id="PF00440">
    <property type="entry name" value="TetR_N"/>
    <property type="match status" value="1"/>
</dbReference>
<reference evidence="6 7" key="1">
    <citation type="submission" date="2022-04" db="EMBL/GenBank/DDBJ databases">
        <title>Rhizobium coralii sp. nov., isolated from coral Turbinaria peltata.</title>
        <authorList>
            <person name="Sun H."/>
        </authorList>
    </citation>
    <scope>NUCLEOTIDE SEQUENCE [LARGE SCALE GENOMIC DNA]</scope>
    <source>
        <strain evidence="6 7">NTR19</strain>
    </source>
</reference>
<evidence type="ECO:0000313" key="6">
    <source>
        <dbReference type="EMBL" id="MCK8779226.1"/>
    </source>
</evidence>
<dbReference type="InterPro" id="IPR001647">
    <property type="entry name" value="HTH_TetR"/>
</dbReference>
<dbReference type="SUPFAM" id="SSF48498">
    <property type="entry name" value="Tetracyclin repressor-like, C-terminal domain"/>
    <property type="match status" value="1"/>
</dbReference>